<dbReference type="SFLD" id="SFLDG00002">
    <property type="entry name" value="C1.7:_P-type_atpase_like"/>
    <property type="match status" value="1"/>
</dbReference>
<evidence type="ECO:0000256" key="12">
    <source>
        <dbReference type="ARBA" id="ARBA00022989"/>
    </source>
</evidence>
<dbReference type="PRINTS" id="PR00120">
    <property type="entry name" value="HATPASE"/>
</dbReference>
<evidence type="ECO:0000256" key="11">
    <source>
        <dbReference type="ARBA" id="ARBA00022967"/>
    </source>
</evidence>
<dbReference type="InterPro" id="IPR059000">
    <property type="entry name" value="ATPase_P-type_domA"/>
</dbReference>
<dbReference type="PANTHER" id="PTHR24093">
    <property type="entry name" value="CATION TRANSPORTING ATPASE"/>
    <property type="match status" value="1"/>
</dbReference>
<feature type="domain" description="Cation-transporting P-type ATPase N-terminal" evidence="16">
    <location>
        <begin position="44"/>
        <end position="115"/>
    </location>
</feature>
<accession>L0HHN6</accession>
<keyword evidence="5 15" id="KW-0812">Transmembrane</keyword>
<feature type="transmembrane region" description="Helical" evidence="15">
    <location>
        <begin position="313"/>
        <end position="340"/>
    </location>
</feature>
<keyword evidence="9" id="KW-0067">ATP-binding</keyword>
<dbReference type="KEGG" id="mfo:Metfor_2271"/>
<evidence type="ECO:0000256" key="14">
    <source>
        <dbReference type="ARBA" id="ARBA00023136"/>
    </source>
</evidence>
<evidence type="ECO:0000256" key="9">
    <source>
        <dbReference type="ARBA" id="ARBA00022840"/>
    </source>
</evidence>
<dbReference type="InterPro" id="IPR036412">
    <property type="entry name" value="HAD-like_sf"/>
</dbReference>
<dbReference type="Pfam" id="PF00122">
    <property type="entry name" value="E1-E2_ATPase"/>
    <property type="match status" value="1"/>
</dbReference>
<evidence type="ECO:0000256" key="10">
    <source>
        <dbReference type="ARBA" id="ARBA00022842"/>
    </source>
</evidence>
<keyword evidence="3" id="KW-0813">Transport</keyword>
<feature type="transmembrane region" description="Helical" evidence="15">
    <location>
        <begin position="866"/>
        <end position="890"/>
    </location>
</feature>
<dbReference type="Pfam" id="PF00690">
    <property type="entry name" value="Cation_ATPase_N"/>
    <property type="match status" value="1"/>
</dbReference>
<dbReference type="InterPro" id="IPR018303">
    <property type="entry name" value="ATPase_P-typ_P_site"/>
</dbReference>
<keyword evidence="14 15" id="KW-0472">Membrane</keyword>
<organism evidence="17 18">
    <name type="scientific">Methanoregula formicica (strain DSM 22288 / NBRC 105244 / SMSP)</name>
    <dbReference type="NCBI Taxonomy" id="593750"/>
    <lineage>
        <taxon>Archaea</taxon>
        <taxon>Methanobacteriati</taxon>
        <taxon>Methanobacteriota</taxon>
        <taxon>Stenosarchaea group</taxon>
        <taxon>Methanomicrobia</taxon>
        <taxon>Methanomicrobiales</taxon>
        <taxon>Methanoregulaceae</taxon>
        <taxon>Methanoregula</taxon>
    </lineage>
</organism>
<evidence type="ECO:0000256" key="4">
    <source>
        <dbReference type="ARBA" id="ARBA00022568"/>
    </source>
</evidence>
<gene>
    <name evidence="17" type="ordered locus">Metfor_2271</name>
</gene>
<evidence type="ECO:0000256" key="2">
    <source>
        <dbReference type="ARBA" id="ARBA00012790"/>
    </source>
</evidence>
<feature type="transmembrane region" description="Helical" evidence="15">
    <location>
        <begin position="723"/>
        <end position="743"/>
    </location>
</feature>
<dbReference type="SMART" id="SM00831">
    <property type="entry name" value="Cation_ATPase_N"/>
    <property type="match status" value="1"/>
</dbReference>
<keyword evidence="18" id="KW-1185">Reference proteome</keyword>
<keyword evidence="10" id="KW-0460">Magnesium</keyword>
<dbReference type="Proteomes" id="UP000010824">
    <property type="component" value="Chromosome"/>
</dbReference>
<feature type="transmembrane region" description="Helical" evidence="15">
    <location>
        <begin position="835"/>
        <end position="854"/>
    </location>
</feature>
<dbReference type="GO" id="GO:0005388">
    <property type="term" value="F:P-type calcium transporter activity"/>
    <property type="evidence" value="ECO:0007669"/>
    <property type="project" value="UniProtKB-EC"/>
</dbReference>
<dbReference type="EMBL" id="CP003167">
    <property type="protein sequence ID" value="AGB03276.1"/>
    <property type="molecule type" value="Genomic_DNA"/>
</dbReference>
<dbReference type="PRINTS" id="PR00119">
    <property type="entry name" value="CATATPASE"/>
</dbReference>
<evidence type="ECO:0000256" key="6">
    <source>
        <dbReference type="ARBA" id="ARBA00022723"/>
    </source>
</evidence>
<dbReference type="GO" id="GO:0005886">
    <property type="term" value="C:plasma membrane"/>
    <property type="evidence" value="ECO:0007669"/>
    <property type="project" value="TreeGrafter"/>
</dbReference>
<dbReference type="InParanoid" id="L0HHN6"/>
<keyword evidence="4" id="KW-0109">Calcium transport</keyword>
<evidence type="ECO:0000256" key="7">
    <source>
        <dbReference type="ARBA" id="ARBA00022741"/>
    </source>
</evidence>
<dbReference type="Gene3D" id="3.40.50.1000">
    <property type="entry name" value="HAD superfamily/HAD-like"/>
    <property type="match status" value="1"/>
</dbReference>
<evidence type="ECO:0000313" key="17">
    <source>
        <dbReference type="EMBL" id="AGB03276.1"/>
    </source>
</evidence>
<feature type="transmembrane region" description="Helical" evidence="15">
    <location>
        <begin position="99"/>
        <end position="116"/>
    </location>
</feature>
<dbReference type="Gene3D" id="2.70.150.10">
    <property type="entry name" value="Calcium-transporting ATPase, cytoplasmic transduction domain A"/>
    <property type="match status" value="1"/>
</dbReference>
<dbReference type="SUPFAM" id="SSF56784">
    <property type="entry name" value="HAD-like"/>
    <property type="match status" value="1"/>
</dbReference>
<feature type="transmembrane region" description="Helical" evidence="15">
    <location>
        <begin position="122"/>
        <end position="140"/>
    </location>
</feature>
<dbReference type="PROSITE" id="PS00154">
    <property type="entry name" value="ATPASE_E1_E2"/>
    <property type="match status" value="1"/>
</dbReference>
<dbReference type="GO" id="GO:0005524">
    <property type="term" value="F:ATP binding"/>
    <property type="evidence" value="ECO:0007669"/>
    <property type="project" value="UniProtKB-KW"/>
</dbReference>
<dbReference type="SFLD" id="SFLDS00003">
    <property type="entry name" value="Haloacid_Dehalogenase"/>
    <property type="match status" value="1"/>
</dbReference>
<dbReference type="Pfam" id="PF00689">
    <property type="entry name" value="Cation_ATPase_C"/>
    <property type="match status" value="1"/>
</dbReference>
<dbReference type="PANTHER" id="PTHR24093:SF369">
    <property type="entry name" value="CALCIUM-TRANSPORTING ATPASE"/>
    <property type="match status" value="1"/>
</dbReference>
<evidence type="ECO:0000256" key="3">
    <source>
        <dbReference type="ARBA" id="ARBA00022448"/>
    </source>
</evidence>
<evidence type="ECO:0000256" key="15">
    <source>
        <dbReference type="SAM" id="Phobius"/>
    </source>
</evidence>
<name>L0HHN6_METFS</name>
<evidence type="ECO:0000256" key="13">
    <source>
        <dbReference type="ARBA" id="ARBA00023065"/>
    </source>
</evidence>
<feature type="transmembrane region" description="Helical" evidence="15">
    <location>
        <begin position="764"/>
        <end position="789"/>
    </location>
</feature>
<reference evidence="17 18" key="2">
    <citation type="journal article" date="2014" name="Genome Announc.">
        <title>Complete Genome Sequence of Methanoregula formicica SMSPT, a Mesophilic Hydrogenotrophic Methanogen Isolated from a Methanogenic Upflow Anaerobic Sludge Blanket Reactor.</title>
        <authorList>
            <person name="Yamamoto K."/>
            <person name="Tamaki H."/>
            <person name="Cadillo-Quiroz H."/>
            <person name="Imachi H."/>
            <person name="Kyrpides N."/>
            <person name="Woyke T."/>
            <person name="Goodwin L."/>
            <person name="Zinder S.H."/>
            <person name="Kamagata Y."/>
            <person name="Liu W.T."/>
        </authorList>
    </citation>
    <scope>NUCLEOTIDE SEQUENCE [LARGE SCALE GENOMIC DNA]</scope>
    <source>
        <strain evidence="18">DSM 22288 / NBRC 105244 / SMSP</strain>
    </source>
</reference>
<dbReference type="eggNOG" id="arCOG01578">
    <property type="taxonomic scope" value="Archaea"/>
</dbReference>
<reference evidence="18" key="1">
    <citation type="submission" date="2011-12" db="EMBL/GenBank/DDBJ databases">
        <title>Complete sequence of Methanoregula formicicum SMSP.</title>
        <authorList>
            <person name="Lucas S."/>
            <person name="Han J."/>
            <person name="Lapidus A."/>
            <person name="Cheng J.-F."/>
            <person name="Goodwin L."/>
            <person name="Pitluck S."/>
            <person name="Peters L."/>
            <person name="Ovchinnikova G."/>
            <person name="Teshima H."/>
            <person name="Detter J.C."/>
            <person name="Han C."/>
            <person name="Tapia R."/>
            <person name="Land M."/>
            <person name="Hauser L."/>
            <person name="Kyrpides N."/>
            <person name="Ivanova N."/>
            <person name="Pagani I."/>
            <person name="Imachi H."/>
            <person name="Tamaki H."/>
            <person name="Sekiguchi Y."/>
            <person name="Kamagata Y."/>
            <person name="Cadillo-Quiroz H."/>
            <person name="Zinder S."/>
            <person name="Liu W.-T."/>
            <person name="Woyke T."/>
        </authorList>
    </citation>
    <scope>NUCLEOTIDE SEQUENCE [LARGE SCALE GENOMIC DNA]</scope>
    <source>
        <strain evidence="18">DSM 22288 / NBRC 105244 / SMSP</strain>
    </source>
</reference>
<proteinExistence type="predicted"/>
<feature type="transmembrane region" description="Helical" evidence="15">
    <location>
        <begin position="696"/>
        <end position="717"/>
    </location>
</feature>
<evidence type="ECO:0000256" key="5">
    <source>
        <dbReference type="ARBA" id="ARBA00022692"/>
    </source>
</evidence>
<keyword evidence="8" id="KW-0106">Calcium</keyword>
<keyword evidence="11" id="KW-1278">Translocase</keyword>
<dbReference type="STRING" id="593750.Metfor_2271"/>
<dbReference type="SFLD" id="SFLDF00027">
    <property type="entry name" value="p-type_atpase"/>
    <property type="match status" value="1"/>
</dbReference>
<dbReference type="GO" id="GO:0012505">
    <property type="term" value="C:endomembrane system"/>
    <property type="evidence" value="ECO:0007669"/>
    <property type="project" value="UniProtKB-SubCell"/>
</dbReference>
<sequence precursor="true">MLTLFLLRAHTEWVLLVFPGRPILFSALRSNTDDQYTRACSMKEESLISRERLTEIAGTTGLSSDRVETMRTEYGANMMTPPVRDPLWKQYLEKFDDPIIRILLFAVAISTVVSLIQGSGLLDTVGIIAAILLSTGIAFFNEYRSSREFDVLNAHRDEIAIKVVRDGHPVQVASRDIVVGDLILLEAGDAVPADGWVLASDGLVVDESAFTGESEPVKKGERERVLKGTFVTAGKGRVLAGAVGDRAEMGVIAASLGIDHATRTPLEIKLEELAGVISKFGYAMAILICVTLFARGVLTGDVSGFNLDTANHILHYFMLAVVIVVAAVPEGLPMSVALSLSLAMRKMTRANCLVRRLIACETIGSSTTICTDKTGTLTKNQMLVAESSAGNPVKPEALPKTPIGWITLNAAINGTAYLDTHDGKTIVIGNSTEGALLRWLKEYGLDYAQIRAEMHETKQYLFDGNRKRMSTVVEINGKQFLLVKGAPEILAGLCVEAPDLSGVMALAKRAMRTLAFAHKEIVNGDESETNLVWDGFVGIRDQLRDNIGDSVATCQNAGIRVRMVTGDNPETARAIAVESGIHKGGTVVTGPAFRALSPDEQVTAARNLDIMARAQPMDKLLLVQALQKSGDVVAVTGDGTNDAPALKHANVGFAMGIAGTEVAREASDIILLDDSFASITQAVWWGRSLYENIQRFLLFQLTINFCACLLVFIAPLLGYPEPFTIIQILWINIIMDTLAAFALCSEAPHAGLLKRQPVPQDATIITPFMWLSILVTGAFLIIGGLLQLATGFLGGSTPEEITTVFFSAFIVAAIWNGVNCRALDGKMPPFFKGNPLFFLIMGMVLLLQIVLVQFGGSVFATVPLSAMQWLTIIIASASVLVVGFLLRVVYQYVKASRNDTSA</sequence>
<dbReference type="AlphaFoldDB" id="L0HHN6"/>
<keyword evidence="13" id="KW-0406">Ion transport</keyword>
<keyword evidence="6" id="KW-0479">Metal-binding</keyword>
<dbReference type="InterPro" id="IPR023214">
    <property type="entry name" value="HAD_sf"/>
</dbReference>
<dbReference type="InterPro" id="IPR004014">
    <property type="entry name" value="ATPase_P-typ_cation-transptr_N"/>
</dbReference>
<evidence type="ECO:0000256" key="8">
    <source>
        <dbReference type="ARBA" id="ARBA00022837"/>
    </source>
</evidence>
<feature type="transmembrane region" description="Helical" evidence="15">
    <location>
        <begin position="801"/>
        <end position="823"/>
    </location>
</feature>
<protein>
    <recommendedName>
        <fullName evidence="2">P-type Ca(2+) transporter</fullName>
        <ecNumber evidence="2">7.2.2.10</ecNumber>
    </recommendedName>
</protein>
<dbReference type="InterPro" id="IPR044492">
    <property type="entry name" value="P_typ_ATPase_HD_dom"/>
</dbReference>
<dbReference type="InterPro" id="IPR001757">
    <property type="entry name" value="P_typ_ATPase"/>
</dbReference>
<dbReference type="Pfam" id="PF08282">
    <property type="entry name" value="Hydrolase_3"/>
    <property type="match status" value="1"/>
</dbReference>
<dbReference type="InterPro" id="IPR023299">
    <property type="entry name" value="ATPase_P-typ_cyto_dom_N"/>
</dbReference>
<dbReference type="NCBIfam" id="TIGR01517">
    <property type="entry name" value="ATPase-IIB_Ca"/>
    <property type="match status" value="1"/>
</dbReference>
<dbReference type="EC" id="7.2.2.10" evidence="2"/>
<dbReference type="InterPro" id="IPR008250">
    <property type="entry name" value="ATPase_P-typ_transduc_dom_A_sf"/>
</dbReference>
<dbReference type="Pfam" id="PF13246">
    <property type="entry name" value="Cation_ATPase"/>
    <property type="match status" value="1"/>
</dbReference>
<dbReference type="InterPro" id="IPR023298">
    <property type="entry name" value="ATPase_P-typ_TM_dom_sf"/>
</dbReference>
<dbReference type="InterPro" id="IPR006068">
    <property type="entry name" value="ATPase_P-typ_cation-transptr_C"/>
</dbReference>
<evidence type="ECO:0000313" key="18">
    <source>
        <dbReference type="Proteomes" id="UP000010824"/>
    </source>
</evidence>
<evidence type="ECO:0000259" key="16">
    <source>
        <dbReference type="SMART" id="SM00831"/>
    </source>
</evidence>
<keyword evidence="12 15" id="KW-1133">Transmembrane helix</keyword>
<dbReference type="NCBIfam" id="TIGR01494">
    <property type="entry name" value="ATPase_P-type"/>
    <property type="match status" value="3"/>
</dbReference>
<dbReference type="SUPFAM" id="SSF81665">
    <property type="entry name" value="Calcium ATPase, transmembrane domain M"/>
    <property type="match status" value="1"/>
</dbReference>
<dbReference type="Gene3D" id="1.20.1110.10">
    <property type="entry name" value="Calcium-transporting ATPase, transmembrane domain"/>
    <property type="match status" value="1"/>
</dbReference>
<comment type="subcellular location">
    <subcellularLocation>
        <location evidence="1">Endomembrane system</location>
        <topology evidence="1">Multi-pass membrane protein</topology>
    </subcellularLocation>
</comment>
<keyword evidence="7" id="KW-0547">Nucleotide-binding</keyword>
<dbReference type="Gene3D" id="3.40.1110.10">
    <property type="entry name" value="Calcium-transporting ATPase, cytoplasmic domain N"/>
    <property type="match status" value="1"/>
</dbReference>
<dbReference type="InterPro" id="IPR006408">
    <property type="entry name" value="P-type_ATPase_IIB"/>
</dbReference>
<dbReference type="SUPFAM" id="SSF81653">
    <property type="entry name" value="Calcium ATPase, transduction domain A"/>
    <property type="match status" value="1"/>
</dbReference>
<dbReference type="GO" id="GO:0046872">
    <property type="term" value="F:metal ion binding"/>
    <property type="evidence" value="ECO:0007669"/>
    <property type="project" value="UniProtKB-KW"/>
</dbReference>
<evidence type="ECO:0000256" key="1">
    <source>
        <dbReference type="ARBA" id="ARBA00004127"/>
    </source>
</evidence>
<dbReference type="GO" id="GO:0016887">
    <property type="term" value="F:ATP hydrolysis activity"/>
    <property type="evidence" value="ECO:0007669"/>
    <property type="project" value="InterPro"/>
</dbReference>
<feature type="transmembrane region" description="Helical" evidence="15">
    <location>
        <begin position="273"/>
        <end position="293"/>
    </location>
</feature>
<dbReference type="HOGENOM" id="CLU_002360_9_0_2"/>